<feature type="compositionally biased region" description="Basic residues" evidence="1">
    <location>
        <begin position="107"/>
        <end position="131"/>
    </location>
</feature>
<feature type="compositionally biased region" description="Basic and acidic residues" evidence="1">
    <location>
        <begin position="33"/>
        <end position="43"/>
    </location>
</feature>
<gene>
    <name evidence="2" type="ORF">mMyoMyo1_011562</name>
</gene>
<accession>A0A7J7QUC1</accession>
<protein>
    <submittedName>
        <fullName evidence="2">Uncharacterized protein</fullName>
    </submittedName>
</protein>
<reference evidence="2 3" key="1">
    <citation type="journal article" date="2020" name="Nature">
        <title>Six reference-quality genomes reveal evolution of bat adaptations.</title>
        <authorList>
            <person name="Jebb D."/>
            <person name="Huang Z."/>
            <person name="Pippel M."/>
            <person name="Hughes G.M."/>
            <person name="Lavrichenko K."/>
            <person name="Devanna P."/>
            <person name="Winkler S."/>
            <person name="Jermiin L.S."/>
            <person name="Skirmuntt E.C."/>
            <person name="Katzourakis A."/>
            <person name="Burkitt-Gray L."/>
            <person name="Ray D.A."/>
            <person name="Sullivan K.A.M."/>
            <person name="Roscito J.G."/>
            <person name="Kirilenko B.M."/>
            <person name="Davalos L.M."/>
            <person name="Corthals A.P."/>
            <person name="Power M.L."/>
            <person name="Jones G."/>
            <person name="Ransome R.D."/>
            <person name="Dechmann D.K.N."/>
            <person name="Locatelli A.G."/>
            <person name="Puechmaille S.J."/>
            <person name="Fedrigo O."/>
            <person name="Jarvis E.D."/>
            <person name="Hiller M."/>
            <person name="Vernes S.C."/>
            <person name="Myers E.W."/>
            <person name="Teeling E.C."/>
        </authorList>
    </citation>
    <scope>NUCLEOTIDE SEQUENCE [LARGE SCALE GENOMIC DNA]</scope>
    <source>
        <strain evidence="2">MMyoMyo1</strain>
        <tissue evidence="2">Flight muscle</tissue>
    </source>
</reference>
<dbReference type="Proteomes" id="UP000527355">
    <property type="component" value="Unassembled WGS sequence"/>
</dbReference>
<dbReference type="AlphaFoldDB" id="A0A7J7QUC1"/>
<dbReference type="EMBL" id="JABWUV010000055">
    <property type="protein sequence ID" value="KAF6267452.1"/>
    <property type="molecule type" value="Genomic_DNA"/>
</dbReference>
<organism evidence="2 3">
    <name type="scientific">Myotis myotis</name>
    <name type="common">Greater mouse-eared bat</name>
    <name type="synonym">Vespertilio myotis</name>
    <dbReference type="NCBI Taxonomy" id="51298"/>
    <lineage>
        <taxon>Eukaryota</taxon>
        <taxon>Metazoa</taxon>
        <taxon>Chordata</taxon>
        <taxon>Craniata</taxon>
        <taxon>Vertebrata</taxon>
        <taxon>Euteleostomi</taxon>
        <taxon>Mammalia</taxon>
        <taxon>Eutheria</taxon>
        <taxon>Laurasiatheria</taxon>
        <taxon>Chiroptera</taxon>
        <taxon>Yangochiroptera</taxon>
        <taxon>Vespertilionidae</taxon>
        <taxon>Myotis</taxon>
    </lineage>
</organism>
<name>A0A7J7QUC1_MYOMY</name>
<feature type="compositionally biased region" description="Pro residues" evidence="1">
    <location>
        <begin position="1"/>
        <end position="20"/>
    </location>
</feature>
<evidence type="ECO:0000313" key="2">
    <source>
        <dbReference type="EMBL" id="KAF6267452.1"/>
    </source>
</evidence>
<sequence length="163" mass="16957">MLPPEKAPAPPGPPRLPPRCPSQDGCGGPAGGARDHLQEDSRRPGRLPPAPELHPRGTRPAPPAVPPAAAARGVLQGAGAAAGCVPESPPARQGPLGPGCWRVFPRAARRRPSWRRAPPRTGRRSQVRGARRPAGVGNVRPAGRGRPAEPFGPALPRREGRGN</sequence>
<comment type="caution">
    <text evidence="2">The sequence shown here is derived from an EMBL/GenBank/DDBJ whole genome shotgun (WGS) entry which is preliminary data.</text>
</comment>
<feature type="region of interest" description="Disordered" evidence="1">
    <location>
        <begin position="1"/>
        <end position="163"/>
    </location>
</feature>
<proteinExistence type="predicted"/>
<evidence type="ECO:0000256" key="1">
    <source>
        <dbReference type="SAM" id="MobiDB-lite"/>
    </source>
</evidence>
<keyword evidence="3" id="KW-1185">Reference proteome</keyword>
<evidence type="ECO:0000313" key="3">
    <source>
        <dbReference type="Proteomes" id="UP000527355"/>
    </source>
</evidence>